<dbReference type="EMBL" id="CP133152">
    <property type="protein sequence ID" value="WVT06997.1"/>
    <property type="molecule type" value="Genomic_DNA"/>
</dbReference>
<name>A0ABZ2BHN9_9HYPH</name>
<dbReference type="PROSITE" id="PS51892">
    <property type="entry name" value="SUBTILASE"/>
    <property type="match status" value="1"/>
</dbReference>
<evidence type="ECO:0000256" key="4">
    <source>
        <dbReference type="ARBA" id="ARBA00022825"/>
    </source>
</evidence>
<evidence type="ECO:0000313" key="8">
    <source>
        <dbReference type="Proteomes" id="UP001432360"/>
    </source>
</evidence>
<evidence type="ECO:0000256" key="1">
    <source>
        <dbReference type="ARBA" id="ARBA00011073"/>
    </source>
</evidence>
<dbReference type="Proteomes" id="UP001432360">
    <property type="component" value="Plasmid pSchITTGS70d"/>
</dbReference>
<dbReference type="Pfam" id="PF00082">
    <property type="entry name" value="Peptidase_S8"/>
    <property type="match status" value="1"/>
</dbReference>
<dbReference type="PANTHER" id="PTHR43806">
    <property type="entry name" value="PEPTIDASE S8"/>
    <property type="match status" value="1"/>
</dbReference>
<keyword evidence="3 5" id="KW-0378">Hydrolase</keyword>
<evidence type="ECO:0000313" key="7">
    <source>
        <dbReference type="EMBL" id="WVT06997.1"/>
    </source>
</evidence>
<dbReference type="Gene3D" id="3.40.50.200">
    <property type="entry name" value="Peptidase S8/S53 domain"/>
    <property type="match status" value="1"/>
</dbReference>
<keyword evidence="2 5" id="KW-0645">Protease</keyword>
<keyword evidence="4 5" id="KW-0720">Serine protease</keyword>
<evidence type="ECO:0000256" key="5">
    <source>
        <dbReference type="PROSITE-ProRule" id="PRU01240"/>
    </source>
</evidence>
<evidence type="ECO:0000256" key="2">
    <source>
        <dbReference type="ARBA" id="ARBA00022670"/>
    </source>
</evidence>
<gene>
    <name evidence="7" type="ORF">RB548_29955</name>
</gene>
<evidence type="ECO:0000256" key="3">
    <source>
        <dbReference type="ARBA" id="ARBA00022801"/>
    </source>
</evidence>
<feature type="domain" description="Peptidase S8/S53" evidence="6">
    <location>
        <begin position="160"/>
        <end position="429"/>
    </location>
</feature>
<comment type="similarity">
    <text evidence="1 5">Belongs to the peptidase S8 family.</text>
</comment>
<reference evidence="7" key="1">
    <citation type="submission" date="2023-08" db="EMBL/GenBank/DDBJ databases">
        <title>Complete genome sequence of Sinorhizobium chiapanecum ITTG S70 isolated from Acaciella angustissima nodules in Chiapas-Mexico.</title>
        <authorList>
            <person name="Rincon-Rosales R."/>
            <person name="Rogel M.A."/>
            <person name="Rincon-Medina C.I."/>
            <person name="Guerrero G."/>
            <person name="Manzano-Gomez L.A."/>
            <person name="Lopez-Lopez A."/>
            <person name="Rincon Molina F.A."/>
            <person name="Martinez-Romero E."/>
        </authorList>
    </citation>
    <scope>NUCLEOTIDE SEQUENCE</scope>
    <source>
        <strain evidence="7">ITTG S70</strain>
        <plasmid evidence="7">pSchITTGS70d</plasmid>
    </source>
</reference>
<evidence type="ECO:0000259" key="6">
    <source>
        <dbReference type="Pfam" id="PF00082"/>
    </source>
</evidence>
<dbReference type="RefSeq" id="WP_331376018.1">
    <property type="nucleotide sequence ID" value="NZ_CP133152.1"/>
</dbReference>
<geneLocation type="plasmid" evidence="7 8">
    <name>pSchITTGS70d</name>
</geneLocation>
<sequence length="456" mass="47795">MRVLIEMRVPVGQGMAAVRRVAFGLAVPSLTVDPNYEPVPVSPSPDIAVRMAAAGEQVVVVRGTIESDKIPELEAQAEVLKAWRDTEIQPFTPVAESMPTALLEAMPQSANLLQLSGDGPAMGPCPIGTCDCEPETAKGTIADVAHYLGVDQIWAAGYRGDGIVVAVVDGGITALGRTPQPNETAKISRVIGGFPADWGTTAAAWGDHGNMCATDVLGMAPNAQIYDIRIASDTSTGTISNALAGYDWAINQHRATGTPQVITNSWGIYQQSWDGVYACDANHLFTRKVVDALNEGILVLFSAGNCGDTCPDSRCGNDTGPGKSIWGANGHPRVMTVGAVNKNEQFVGYSSRGPACLDSNKPDFCSVTHFTGYFASDSGTSAATPIAAGVVALLKQANPVLTQDQAKTALRSTAKDIGPAGWDQHSGAGIVRAKAAYDQVPRPRGLAAVFELLLLH</sequence>
<keyword evidence="8" id="KW-1185">Reference proteome</keyword>
<dbReference type="PANTHER" id="PTHR43806:SF11">
    <property type="entry name" value="CEREVISIN-RELATED"/>
    <property type="match status" value="1"/>
</dbReference>
<organism evidence="7 8">
    <name type="scientific">Sinorhizobium chiapasense</name>
    <dbReference type="NCBI Taxonomy" id="501572"/>
    <lineage>
        <taxon>Bacteria</taxon>
        <taxon>Pseudomonadati</taxon>
        <taxon>Pseudomonadota</taxon>
        <taxon>Alphaproteobacteria</taxon>
        <taxon>Hyphomicrobiales</taxon>
        <taxon>Rhizobiaceae</taxon>
        <taxon>Sinorhizobium/Ensifer group</taxon>
        <taxon>Sinorhizobium</taxon>
    </lineage>
</organism>
<protein>
    <submittedName>
        <fullName evidence="7">S8 family serine peptidase</fullName>
    </submittedName>
</protein>
<dbReference type="SUPFAM" id="SSF52743">
    <property type="entry name" value="Subtilisin-like"/>
    <property type="match status" value="1"/>
</dbReference>
<feature type="active site" description="Charge relay system" evidence="5">
    <location>
        <position position="208"/>
    </location>
</feature>
<dbReference type="InterPro" id="IPR050131">
    <property type="entry name" value="Peptidase_S8_subtilisin-like"/>
</dbReference>
<dbReference type="InterPro" id="IPR036852">
    <property type="entry name" value="Peptidase_S8/S53_dom_sf"/>
</dbReference>
<accession>A0ABZ2BHN9</accession>
<proteinExistence type="inferred from homology"/>
<dbReference type="CDD" id="cd00306">
    <property type="entry name" value="Peptidases_S8_S53"/>
    <property type="match status" value="1"/>
</dbReference>
<dbReference type="InterPro" id="IPR015500">
    <property type="entry name" value="Peptidase_S8_subtilisin-rel"/>
</dbReference>
<keyword evidence="7" id="KW-0614">Plasmid</keyword>
<feature type="active site" description="Charge relay system" evidence="5">
    <location>
        <position position="381"/>
    </location>
</feature>
<dbReference type="InterPro" id="IPR000209">
    <property type="entry name" value="Peptidase_S8/S53_dom"/>
</dbReference>
<dbReference type="PROSITE" id="PS00138">
    <property type="entry name" value="SUBTILASE_SER"/>
    <property type="match status" value="1"/>
</dbReference>
<dbReference type="InterPro" id="IPR023828">
    <property type="entry name" value="Peptidase_S8_Ser-AS"/>
</dbReference>
<feature type="active site" description="Charge relay system" evidence="5">
    <location>
        <position position="169"/>
    </location>
</feature>
<dbReference type="PRINTS" id="PR00723">
    <property type="entry name" value="SUBTILISIN"/>
</dbReference>